<dbReference type="InterPro" id="IPR048634">
    <property type="entry name" value="SecD_SecF_C"/>
</dbReference>
<dbReference type="InterPro" id="IPR054384">
    <property type="entry name" value="SecDF_P1_head"/>
</dbReference>
<dbReference type="Pfam" id="PF13721">
    <property type="entry name" value="SecD-TM1"/>
    <property type="match status" value="1"/>
</dbReference>
<dbReference type="EMBL" id="JABMOJ010000056">
    <property type="protein sequence ID" value="NQV64019.1"/>
    <property type="molecule type" value="Genomic_DNA"/>
</dbReference>
<dbReference type="GO" id="GO:0005886">
    <property type="term" value="C:plasma membrane"/>
    <property type="evidence" value="ECO:0007669"/>
    <property type="project" value="UniProtKB-SubCell"/>
</dbReference>
<feature type="transmembrane region" description="Helical" evidence="9">
    <location>
        <begin position="578"/>
        <end position="602"/>
    </location>
</feature>
<organism evidence="14 15">
    <name type="scientific">SAR86 cluster bacterium</name>
    <dbReference type="NCBI Taxonomy" id="2030880"/>
    <lineage>
        <taxon>Bacteria</taxon>
        <taxon>Pseudomonadati</taxon>
        <taxon>Pseudomonadota</taxon>
        <taxon>Gammaproteobacteria</taxon>
        <taxon>SAR86 cluster</taxon>
    </lineage>
</organism>
<dbReference type="InterPro" id="IPR027398">
    <property type="entry name" value="SecD-TM"/>
</dbReference>
<accession>A0A973A6V7</accession>
<dbReference type="FunFam" id="1.20.1640.10:FF:000004">
    <property type="entry name" value="Protein translocase subunit SecD"/>
    <property type="match status" value="1"/>
</dbReference>
<proteinExistence type="inferred from homology"/>
<sequence>MLNTYPLWKNLLVVFAIVLGLVYALPNIYQPDYAVQISVETSGETVTDRAMKVATDALDAADLKYYGAELKGQNILIRLPDDDTQLKAKTVIQRSLHDLKQRYVVALNAAPTTPEWLNDLRAAPMKYGLDLRGGVHFLMEVDTNSVVTDRISSLGTDVKRKLREAKIRYKDVDGSSRGVLKISFEDDEARSEARSLLESQYREFIFSAGEEGLPFISLKITEDTIRSIEDFAVSQNLQTIRNRVNELGVSEPLVQRLGRNRIVVDLPGVQDTAEAKRILGKVATLEFRFDAQPDAPRSTTIDYDYEGRTASLERNVIIKGDRVVDAKASFDPETGLPQVNITLDSEGGNMMHRATRHNIGRRLGVVFIETKTRDSYSMVDGVEVRKTTPYVERRVISLATVQAALGVQFRITGLQAGEARELSLLLRAGALAADMFIAEERTVGASLGKENIELGAISVAVGLSLVLLFMLVYYRVFGIAANVALLANLVLLVAIMSSLGATLTLPGIAGIVLTVGMAVDANVLIFSRIREELANGMSPQAAINAGFERAFVTIFDANITTLIVALILYAIGTGPVKGFAITLSIGIVTSMFTAIMCTRAIINVIYGGRNVKSLAI</sequence>
<evidence type="ECO:0000256" key="7">
    <source>
        <dbReference type="ARBA" id="ARBA00023010"/>
    </source>
</evidence>
<dbReference type="InterPro" id="IPR005791">
    <property type="entry name" value="SecD"/>
</dbReference>
<evidence type="ECO:0000256" key="3">
    <source>
        <dbReference type="ARBA" id="ARBA00022475"/>
    </source>
</evidence>
<dbReference type="Pfam" id="PF02355">
    <property type="entry name" value="SecD_SecF_C"/>
    <property type="match status" value="1"/>
</dbReference>
<keyword evidence="4 9" id="KW-0812">Transmembrane</keyword>
<feature type="domain" description="SecDF P1 head subdomain" evidence="13">
    <location>
        <begin position="305"/>
        <end position="433"/>
    </location>
</feature>
<keyword evidence="7 9" id="KW-0811">Translocation</keyword>
<dbReference type="Pfam" id="PF22599">
    <property type="entry name" value="SecDF_P1_head"/>
    <property type="match status" value="1"/>
</dbReference>
<feature type="transmembrane region" description="Helical" evidence="9">
    <location>
        <begin position="481"/>
        <end position="501"/>
    </location>
</feature>
<comment type="function">
    <text evidence="9">Part of the Sec protein translocase complex. Interacts with the SecYEG preprotein conducting channel. SecDF uses the proton motive force (PMF) to complete protein translocation after the ATP-dependent function of SecA.</text>
</comment>
<dbReference type="Gene3D" id="1.20.1640.10">
    <property type="entry name" value="Multidrug efflux transporter AcrB transmembrane domain"/>
    <property type="match status" value="1"/>
</dbReference>
<keyword evidence="3 9" id="KW-1003">Cell membrane</keyword>
<dbReference type="InterPro" id="IPR048631">
    <property type="entry name" value="SecD_1st"/>
</dbReference>
<protein>
    <recommendedName>
        <fullName evidence="9">Protein translocase subunit SecD</fullName>
    </recommendedName>
</protein>
<comment type="caution">
    <text evidence="14">The sequence shown here is derived from an EMBL/GenBank/DDBJ whole genome shotgun (WGS) entry which is preliminary data.</text>
</comment>
<feature type="transmembrane region" description="Helical" evidence="9">
    <location>
        <begin position="507"/>
        <end position="529"/>
    </location>
</feature>
<dbReference type="Pfam" id="PF21760">
    <property type="entry name" value="SecD_1st"/>
    <property type="match status" value="1"/>
</dbReference>
<comment type="caution">
    <text evidence="9">Lacks conserved residue(s) required for the propagation of feature annotation.</text>
</comment>
<evidence type="ECO:0000256" key="8">
    <source>
        <dbReference type="ARBA" id="ARBA00023136"/>
    </source>
</evidence>
<dbReference type="InterPro" id="IPR022646">
    <property type="entry name" value="SecD/SecF_CS"/>
</dbReference>
<evidence type="ECO:0000313" key="14">
    <source>
        <dbReference type="EMBL" id="NQV64019.1"/>
    </source>
</evidence>
<comment type="subunit">
    <text evidence="9">Forms a complex with SecF. Part of the essential Sec protein translocation apparatus which comprises SecA, SecYEG and auxiliary proteins SecDF-YajC and YidC.</text>
</comment>
<evidence type="ECO:0000256" key="5">
    <source>
        <dbReference type="ARBA" id="ARBA00022927"/>
    </source>
</evidence>
<dbReference type="Pfam" id="PF07549">
    <property type="entry name" value="Sec_GG"/>
    <property type="match status" value="1"/>
</dbReference>
<keyword evidence="2 9" id="KW-0813">Transport</keyword>
<name>A0A973A6V7_9GAMM</name>
<feature type="transmembrane region" description="Helical" evidence="9">
    <location>
        <begin position="454"/>
        <end position="474"/>
    </location>
</feature>
<dbReference type="InterPro" id="IPR055344">
    <property type="entry name" value="SecD_SecF_C_bact"/>
</dbReference>
<evidence type="ECO:0000259" key="13">
    <source>
        <dbReference type="Pfam" id="PF22599"/>
    </source>
</evidence>
<dbReference type="GO" id="GO:0065002">
    <property type="term" value="P:intracellular protein transmembrane transport"/>
    <property type="evidence" value="ECO:0007669"/>
    <property type="project" value="UniProtKB-UniRule"/>
</dbReference>
<dbReference type="GO" id="GO:0043952">
    <property type="term" value="P:protein transport by the Sec complex"/>
    <property type="evidence" value="ECO:0007669"/>
    <property type="project" value="UniProtKB-UniRule"/>
</dbReference>
<feature type="domain" description="SecD export protein N-terminal TM" evidence="11">
    <location>
        <begin position="2"/>
        <end position="107"/>
    </location>
</feature>
<feature type="transmembrane region" description="Helical" evidence="9">
    <location>
        <begin position="550"/>
        <end position="572"/>
    </location>
</feature>
<evidence type="ECO:0000256" key="2">
    <source>
        <dbReference type="ARBA" id="ARBA00022448"/>
    </source>
</evidence>
<dbReference type="GO" id="GO:0015450">
    <property type="term" value="F:protein-transporting ATPase activity"/>
    <property type="evidence" value="ECO:0007669"/>
    <property type="project" value="InterPro"/>
</dbReference>
<dbReference type="Gene3D" id="3.30.70.3400">
    <property type="match status" value="1"/>
</dbReference>
<evidence type="ECO:0000256" key="9">
    <source>
        <dbReference type="HAMAP-Rule" id="MF_01463"/>
    </source>
</evidence>
<evidence type="ECO:0000256" key="1">
    <source>
        <dbReference type="ARBA" id="ARBA00004651"/>
    </source>
</evidence>
<evidence type="ECO:0000313" key="15">
    <source>
        <dbReference type="Proteomes" id="UP000754644"/>
    </source>
</evidence>
<feature type="domain" description="Protein translocase subunit SecDF P1" evidence="12">
    <location>
        <begin position="233"/>
        <end position="288"/>
    </location>
</feature>
<dbReference type="GO" id="GO:0006605">
    <property type="term" value="P:protein targeting"/>
    <property type="evidence" value="ECO:0007669"/>
    <property type="project" value="UniProtKB-UniRule"/>
</dbReference>
<dbReference type="FunFam" id="3.30.70.3400:FF:000003">
    <property type="entry name" value="Preprotein translocase subunit SecD"/>
    <property type="match status" value="1"/>
</dbReference>
<gene>
    <name evidence="9 14" type="primary">secD</name>
    <name evidence="14" type="ORF">HQ497_01525</name>
</gene>
<keyword evidence="5 9" id="KW-0653">Protein transport</keyword>
<dbReference type="Proteomes" id="UP000754644">
    <property type="component" value="Unassembled WGS sequence"/>
</dbReference>
<evidence type="ECO:0000256" key="6">
    <source>
        <dbReference type="ARBA" id="ARBA00022989"/>
    </source>
</evidence>
<evidence type="ECO:0000259" key="11">
    <source>
        <dbReference type="Pfam" id="PF13721"/>
    </source>
</evidence>
<dbReference type="NCBIfam" id="TIGR01129">
    <property type="entry name" value="secD"/>
    <property type="match status" value="1"/>
</dbReference>
<reference evidence="14" key="1">
    <citation type="submission" date="2020-05" db="EMBL/GenBank/DDBJ databases">
        <title>Sulfur intermediates as new biogeochemical hubs in an aquatic model microbial ecosystem.</title>
        <authorList>
            <person name="Vigneron A."/>
        </authorList>
    </citation>
    <scope>NUCLEOTIDE SEQUENCE</scope>
    <source>
        <strain evidence="14">Bin.250</strain>
    </source>
</reference>
<dbReference type="InterPro" id="IPR022813">
    <property type="entry name" value="SecD/SecF_arch_bac"/>
</dbReference>
<dbReference type="NCBIfam" id="TIGR00916">
    <property type="entry name" value="2A0604s01"/>
    <property type="match status" value="1"/>
</dbReference>
<dbReference type="AlphaFoldDB" id="A0A973A6V7"/>
<keyword evidence="8 9" id="KW-0472">Membrane</keyword>
<evidence type="ECO:0000259" key="12">
    <source>
        <dbReference type="Pfam" id="PF21760"/>
    </source>
</evidence>
<dbReference type="PANTHER" id="PTHR30081:SF1">
    <property type="entry name" value="PROTEIN TRANSLOCASE SUBUNIT SECD"/>
    <property type="match status" value="1"/>
</dbReference>
<feature type="domain" description="Protein export membrane protein SecD/SecF C-terminal" evidence="10">
    <location>
        <begin position="434"/>
        <end position="603"/>
    </location>
</feature>
<evidence type="ECO:0000259" key="10">
    <source>
        <dbReference type="Pfam" id="PF02355"/>
    </source>
</evidence>
<keyword evidence="6 9" id="KW-1133">Transmembrane helix</keyword>
<dbReference type="PANTHER" id="PTHR30081">
    <property type="entry name" value="PROTEIN-EXPORT MEMBRANE PROTEIN SEC"/>
    <property type="match status" value="1"/>
</dbReference>
<evidence type="ECO:0000256" key="4">
    <source>
        <dbReference type="ARBA" id="ARBA00022692"/>
    </source>
</evidence>
<comment type="subcellular location">
    <subcellularLocation>
        <location evidence="1 9">Cell membrane</location>
        <topology evidence="1 9">Multi-pass membrane protein</topology>
    </subcellularLocation>
</comment>
<dbReference type="SUPFAM" id="SSF82866">
    <property type="entry name" value="Multidrug efflux transporter AcrB transmembrane domain"/>
    <property type="match status" value="1"/>
</dbReference>
<dbReference type="HAMAP" id="MF_01463_B">
    <property type="entry name" value="SecD_B"/>
    <property type="match status" value="1"/>
</dbReference>
<dbReference type="Gene3D" id="3.30.1360.200">
    <property type="match status" value="1"/>
</dbReference>
<comment type="similarity">
    <text evidence="9">Belongs to the SecD/SecF family. SecD subfamily.</text>
</comment>